<evidence type="ECO:0000313" key="2">
    <source>
        <dbReference type="Proteomes" id="UP000693952"/>
    </source>
</evidence>
<accession>A0ABX8MJS8</accession>
<proteinExistence type="predicted"/>
<dbReference type="RefSeq" id="WP_068582910.1">
    <property type="nucleotide sequence ID" value="NZ_CP027706.1"/>
</dbReference>
<gene>
    <name evidence="1" type="ORF">KSS89_19860</name>
</gene>
<sequence>MHKHQIMSVVGSAVPAPLRAMGLLACWYLVRDGEAISGPLMSLPAAQALSRQLDTRVLHA</sequence>
<dbReference type="Proteomes" id="UP000693952">
    <property type="component" value="Chromosome"/>
</dbReference>
<name>A0ABX8MJS8_9PSED</name>
<protein>
    <recommendedName>
        <fullName evidence="3">Filamentous hemagglutinin</fullName>
    </recommendedName>
</protein>
<keyword evidence="2" id="KW-1185">Reference proteome</keyword>
<evidence type="ECO:0008006" key="3">
    <source>
        <dbReference type="Google" id="ProtNLM"/>
    </source>
</evidence>
<reference evidence="1" key="1">
    <citation type="submission" date="2021-06" db="EMBL/GenBank/DDBJ databases">
        <title>Updating the genus Pseudomonas: Description of 43 new species and partition of the Pseudomonas putida group.</title>
        <authorList>
            <person name="Girard L."/>
            <person name="Lood C."/>
            <person name="Vandamme P."/>
            <person name="Rokni-Zadeh H."/>
            <person name="van Noort V."/>
            <person name="Hofte M."/>
            <person name="Lavigne R."/>
            <person name="De Mot R."/>
        </authorList>
    </citation>
    <scope>NUCLEOTIDE SEQUENCE</scope>
    <source>
        <strain evidence="1">CMR12a</strain>
    </source>
</reference>
<dbReference type="EMBL" id="CP077074">
    <property type="protein sequence ID" value="QXH38518.1"/>
    <property type="molecule type" value="Genomic_DNA"/>
</dbReference>
<evidence type="ECO:0000313" key="1">
    <source>
        <dbReference type="EMBL" id="QXH38518.1"/>
    </source>
</evidence>
<organism evidence="1 2">
    <name type="scientific">Pseudomonas sessilinigenes</name>
    <dbReference type="NCBI Taxonomy" id="658629"/>
    <lineage>
        <taxon>Bacteria</taxon>
        <taxon>Pseudomonadati</taxon>
        <taxon>Pseudomonadota</taxon>
        <taxon>Gammaproteobacteria</taxon>
        <taxon>Pseudomonadales</taxon>
        <taxon>Pseudomonadaceae</taxon>
        <taxon>Pseudomonas</taxon>
    </lineage>
</organism>